<dbReference type="Gene3D" id="3.40.50.970">
    <property type="match status" value="1"/>
</dbReference>
<organism evidence="5 6">
    <name type="scientific">Geodia barretti</name>
    <name type="common">Barrett's horny sponge</name>
    <dbReference type="NCBI Taxonomy" id="519541"/>
    <lineage>
        <taxon>Eukaryota</taxon>
        <taxon>Metazoa</taxon>
        <taxon>Porifera</taxon>
        <taxon>Demospongiae</taxon>
        <taxon>Heteroscleromorpha</taxon>
        <taxon>Tetractinellida</taxon>
        <taxon>Astrophorina</taxon>
        <taxon>Geodiidae</taxon>
        <taxon>Geodia</taxon>
    </lineage>
</organism>
<dbReference type="GO" id="GO:0005948">
    <property type="term" value="C:acetolactate synthase complex"/>
    <property type="evidence" value="ECO:0007669"/>
    <property type="project" value="TreeGrafter"/>
</dbReference>
<dbReference type="AlphaFoldDB" id="A0AA35ST62"/>
<feature type="domain" description="Thiamine pyrophosphate enzyme central" evidence="3">
    <location>
        <begin position="157"/>
        <end position="288"/>
    </location>
</feature>
<dbReference type="SUPFAM" id="SSF52518">
    <property type="entry name" value="Thiamin diphosphate-binding fold (THDP-binding)"/>
    <property type="match status" value="1"/>
</dbReference>
<dbReference type="SUPFAM" id="SSF52467">
    <property type="entry name" value="DHS-like NAD/FAD-binding domain"/>
    <property type="match status" value="1"/>
</dbReference>
<dbReference type="GO" id="GO:0050660">
    <property type="term" value="F:flavin adenine dinucleotide binding"/>
    <property type="evidence" value="ECO:0007669"/>
    <property type="project" value="TreeGrafter"/>
</dbReference>
<accession>A0AA35ST62</accession>
<comment type="caution">
    <text evidence="5">The sequence shown here is derived from an EMBL/GenBank/DDBJ whole genome shotgun (WGS) entry which is preliminary data.</text>
</comment>
<comment type="similarity">
    <text evidence="1">Belongs to the TPP enzyme family.</text>
</comment>
<dbReference type="GO" id="GO:0000287">
    <property type="term" value="F:magnesium ion binding"/>
    <property type="evidence" value="ECO:0007669"/>
    <property type="project" value="InterPro"/>
</dbReference>
<keyword evidence="6" id="KW-1185">Reference proteome</keyword>
<reference evidence="5" key="1">
    <citation type="submission" date="2023-03" db="EMBL/GenBank/DDBJ databases">
        <authorList>
            <person name="Steffen K."/>
            <person name="Cardenas P."/>
        </authorList>
    </citation>
    <scope>NUCLEOTIDE SEQUENCE</scope>
</reference>
<dbReference type="CDD" id="cd07035">
    <property type="entry name" value="TPP_PYR_POX_like"/>
    <property type="match status" value="1"/>
</dbReference>
<dbReference type="GO" id="GO:0009099">
    <property type="term" value="P:L-valine biosynthetic process"/>
    <property type="evidence" value="ECO:0007669"/>
    <property type="project" value="TreeGrafter"/>
</dbReference>
<dbReference type="Pfam" id="PF02776">
    <property type="entry name" value="TPP_enzyme_N"/>
    <property type="match status" value="1"/>
</dbReference>
<dbReference type="GO" id="GO:0030976">
    <property type="term" value="F:thiamine pyrophosphate binding"/>
    <property type="evidence" value="ECO:0007669"/>
    <property type="project" value="InterPro"/>
</dbReference>
<dbReference type="Gene3D" id="3.40.50.1220">
    <property type="entry name" value="TPP-binding domain"/>
    <property type="match status" value="1"/>
</dbReference>
<evidence type="ECO:0000259" key="4">
    <source>
        <dbReference type="Pfam" id="PF02776"/>
    </source>
</evidence>
<evidence type="ECO:0000313" key="6">
    <source>
        <dbReference type="Proteomes" id="UP001174909"/>
    </source>
</evidence>
<evidence type="ECO:0000313" key="5">
    <source>
        <dbReference type="EMBL" id="CAI8035705.1"/>
    </source>
</evidence>
<feature type="domain" description="Thiamine pyrophosphate enzyme N-terminal TPP-binding" evidence="4">
    <location>
        <begin position="3"/>
        <end position="83"/>
    </location>
</feature>
<dbReference type="InterPro" id="IPR029061">
    <property type="entry name" value="THDP-binding"/>
</dbReference>
<dbReference type="GO" id="GO:0009097">
    <property type="term" value="P:isoleucine biosynthetic process"/>
    <property type="evidence" value="ECO:0007669"/>
    <property type="project" value="TreeGrafter"/>
</dbReference>
<evidence type="ECO:0000256" key="1">
    <source>
        <dbReference type="ARBA" id="ARBA00007812"/>
    </source>
</evidence>
<dbReference type="Proteomes" id="UP001174909">
    <property type="component" value="Unassembled WGS sequence"/>
</dbReference>
<protein>
    <submittedName>
        <fullName evidence="5">Acetolactate synthase</fullName>
    </submittedName>
</protein>
<dbReference type="InterPro" id="IPR045229">
    <property type="entry name" value="TPP_enz"/>
</dbReference>
<dbReference type="GO" id="GO:0003984">
    <property type="term" value="F:acetolactate synthase activity"/>
    <property type="evidence" value="ECO:0007669"/>
    <property type="project" value="TreeGrafter"/>
</dbReference>
<dbReference type="InterPro" id="IPR029035">
    <property type="entry name" value="DHS-like_NAD/FAD-binding_dom"/>
</dbReference>
<proteinExistence type="inferred from homology"/>
<gene>
    <name evidence="5" type="ORF">GBAR_LOCUS20007</name>
</gene>
<evidence type="ECO:0000256" key="2">
    <source>
        <dbReference type="ARBA" id="ARBA00023052"/>
    </source>
</evidence>
<dbReference type="InterPro" id="IPR012000">
    <property type="entry name" value="Thiamin_PyroP_enz_cen_dom"/>
</dbReference>
<dbReference type="PANTHER" id="PTHR18968:SF129">
    <property type="entry name" value="ACETOLACTATE SYNTHASE"/>
    <property type="match status" value="1"/>
</dbReference>
<dbReference type="InterPro" id="IPR012001">
    <property type="entry name" value="Thiamin_PyroP_enz_TPP-bd_dom"/>
</dbReference>
<keyword evidence="2" id="KW-0786">Thiamine pyrophosphate</keyword>
<sequence length="335" mass="36321">MRRSNVEFVLVSNEASAGFMADVCARLTGKPGVCYGTFGPGATNLSTGIANALLDRSPVLALTSQVPTAMRTRVTQMKIDHQALFEPISKWTAELSVDNLCETVVKAVDIACQEVPGPVHLGIPAELGETPVPDCEGAISDAIGHQRQAIAPTVESIQQVEQLMRSAKKPIIALGLSVTRADAQAIVNQFVEKQGIPVILTPMAKGIVSEESPYYAGVLFHALSDQVAKTHGEADLVIGIGYDVVEFNYEEWLPNAPIIHIDTVAADIDPSYEVCEVIGDIRQTLEAMLRFPRFDYDWCVEELQDRKKRLFANLSPDVPNFSPHHALKHLAGGAP</sequence>
<dbReference type="Pfam" id="PF00205">
    <property type="entry name" value="TPP_enzyme_M"/>
    <property type="match status" value="1"/>
</dbReference>
<evidence type="ECO:0000259" key="3">
    <source>
        <dbReference type="Pfam" id="PF00205"/>
    </source>
</evidence>
<dbReference type="PANTHER" id="PTHR18968">
    <property type="entry name" value="THIAMINE PYROPHOSPHATE ENZYMES"/>
    <property type="match status" value="1"/>
</dbReference>
<dbReference type="EMBL" id="CASHTH010002825">
    <property type="protein sequence ID" value="CAI8035705.1"/>
    <property type="molecule type" value="Genomic_DNA"/>
</dbReference>
<name>A0AA35ST62_GEOBA</name>